<dbReference type="InterPro" id="IPR032808">
    <property type="entry name" value="DoxX"/>
</dbReference>
<accession>A0ABR7VWV2</accession>
<keyword evidence="4 5" id="KW-0472">Membrane</keyword>
<evidence type="ECO:0000313" key="7">
    <source>
        <dbReference type="Proteomes" id="UP000651837"/>
    </source>
</evidence>
<dbReference type="Proteomes" id="UP000651837">
    <property type="component" value="Unassembled WGS sequence"/>
</dbReference>
<comment type="subcellular location">
    <subcellularLocation>
        <location evidence="1">Membrane</location>
        <topology evidence="1">Multi-pass membrane protein</topology>
    </subcellularLocation>
</comment>
<name>A0ABR7VWV2_9FLAO</name>
<dbReference type="EMBL" id="JACWLN010000002">
    <property type="protein sequence ID" value="MBD1260446.1"/>
    <property type="molecule type" value="Genomic_DNA"/>
</dbReference>
<reference evidence="6 7" key="1">
    <citation type="submission" date="2020-07" db="EMBL/GenBank/DDBJ databases">
        <title>The draft genome sequence of Maribacter polysiphoniae KCTC 22021.</title>
        <authorList>
            <person name="Mu L."/>
        </authorList>
    </citation>
    <scope>NUCLEOTIDE SEQUENCE [LARGE SCALE GENOMIC DNA]</scope>
    <source>
        <strain evidence="6 7">KCTC 22021</strain>
    </source>
</reference>
<dbReference type="RefSeq" id="WP_109648818.1">
    <property type="nucleotide sequence ID" value="NZ_CAJQNU010000035.1"/>
</dbReference>
<evidence type="ECO:0000256" key="5">
    <source>
        <dbReference type="SAM" id="Phobius"/>
    </source>
</evidence>
<evidence type="ECO:0000256" key="1">
    <source>
        <dbReference type="ARBA" id="ARBA00004141"/>
    </source>
</evidence>
<feature type="transmembrane region" description="Helical" evidence="5">
    <location>
        <begin position="90"/>
        <end position="109"/>
    </location>
</feature>
<protein>
    <submittedName>
        <fullName evidence="6">DoxX family membrane protein</fullName>
    </submittedName>
</protein>
<evidence type="ECO:0000256" key="4">
    <source>
        <dbReference type="ARBA" id="ARBA00023136"/>
    </source>
</evidence>
<feature type="transmembrane region" description="Helical" evidence="5">
    <location>
        <begin position="129"/>
        <end position="148"/>
    </location>
</feature>
<evidence type="ECO:0000313" key="6">
    <source>
        <dbReference type="EMBL" id="MBD1260446.1"/>
    </source>
</evidence>
<feature type="transmembrane region" description="Helical" evidence="5">
    <location>
        <begin position="54"/>
        <end position="83"/>
    </location>
</feature>
<keyword evidence="7" id="KW-1185">Reference proteome</keyword>
<gene>
    <name evidence="6" type="ORF">HZY62_07590</name>
</gene>
<evidence type="ECO:0000256" key="3">
    <source>
        <dbReference type="ARBA" id="ARBA00022989"/>
    </source>
</evidence>
<evidence type="ECO:0000256" key="2">
    <source>
        <dbReference type="ARBA" id="ARBA00022692"/>
    </source>
</evidence>
<keyword evidence="2 5" id="KW-0812">Transmembrane</keyword>
<proteinExistence type="predicted"/>
<feature type="transmembrane region" description="Helical" evidence="5">
    <location>
        <begin position="15"/>
        <end position="34"/>
    </location>
</feature>
<organism evidence="6 7">
    <name type="scientific">Maribacter polysiphoniae</name>
    <dbReference type="NCBI Taxonomy" id="429344"/>
    <lineage>
        <taxon>Bacteria</taxon>
        <taxon>Pseudomonadati</taxon>
        <taxon>Bacteroidota</taxon>
        <taxon>Flavobacteriia</taxon>
        <taxon>Flavobacteriales</taxon>
        <taxon>Flavobacteriaceae</taxon>
        <taxon>Maribacter</taxon>
    </lineage>
</organism>
<keyword evidence="3 5" id="KW-1133">Transmembrane helix</keyword>
<dbReference type="Pfam" id="PF07681">
    <property type="entry name" value="DoxX"/>
    <property type="match status" value="1"/>
</dbReference>
<sequence>MVKIRNEKFLTNSMVLLRLFIGWHFLYEGIIKLYNPDWTSFGYLASAQGPFRSFFIWMTGDSIIGVADWGNMIALVFVGLTLLLGIFEKWGAIVAALLLALYYLAHPSFPWVAQVNVEGSYWFVNKNLIELVACLVIYQIPTSHYFGLQRLFHKKETLSQAN</sequence>
<comment type="caution">
    <text evidence="6">The sequence shown here is derived from an EMBL/GenBank/DDBJ whole genome shotgun (WGS) entry which is preliminary data.</text>
</comment>